<dbReference type="CDD" id="cd03590">
    <property type="entry name" value="CLECT_DC-SIGN_like"/>
    <property type="match status" value="1"/>
</dbReference>
<proteinExistence type="predicted"/>
<dbReference type="GO" id="GO:0030246">
    <property type="term" value="F:carbohydrate binding"/>
    <property type="evidence" value="ECO:0007669"/>
    <property type="project" value="UniProtKB-KW"/>
</dbReference>
<evidence type="ECO:0000256" key="2">
    <source>
        <dbReference type="ARBA" id="ARBA00023157"/>
    </source>
</evidence>
<accession>A0A8C9YAS4</accession>
<dbReference type="GeneTree" id="ENSGT01020000230338"/>
<dbReference type="PROSITE" id="PS00615">
    <property type="entry name" value="C_TYPE_LECTIN_1"/>
    <property type="match status" value="1"/>
</dbReference>
<keyword evidence="1" id="KW-0430">Lectin</keyword>
<reference evidence="4" key="1">
    <citation type="submission" date="2025-08" db="UniProtKB">
        <authorList>
            <consortium name="Ensembl"/>
        </authorList>
    </citation>
    <scope>IDENTIFICATION</scope>
</reference>
<dbReference type="SMART" id="SM00034">
    <property type="entry name" value="CLECT"/>
    <property type="match status" value="1"/>
</dbReference>
<feature type="domain" description="C-type lectin" evidence="3">
    <location>
        <begin position="83"/>
        <end position="199"/>
    </location>
</feature>
<dbReference type="Pfam" id="PF00059">
    <property type="entry name" value="Lectin_C"/>
    <property type="match status" value="1"/>
</dbReference>
<dbReference type="Proteomes" id="UP000694568">
    <property type="component" value="Unplaced"/>
</dbReference>
<evidence type="ECO:0000259" key="3">
    <source>
        <dbReference type="PROSITE" id="PS50041"/>
    </source>
</evidence>
<dbReference type="SUPFAM" id="SSF56436">
    <property type="entry name" value="C-type lectin-like"/>
    <property type="match status" value="1"/>
</dbReference>
<evidence type="ECO:0000313" key="4">
    <source>
        <dbReference type="Ensembl" id="ENSSLUP00000022332.1"/>
    </source>
</evidence>
<dbReference type="InterPro" id="IPR018378">
    <property type="entry name" value="C-type_lectin_CS"/>
</dbReference>
<dbReference type="InterPro" id="IPR050111">
    <property type="entry name" value="C-type_lectin/snaclec_domain"/>
</dbReference>
<organism evidence="4 5">
    <name type="scientific">Sander lucioperca</name>
    <name type="common">Pike-perch</name>
    <name type="synonym">Perca lucioperca</name>
    <dbReference type="NCBI Taxonomy" id="283035"/>
    <lineage>
        <taxon>Eukaryota</taxon>
        <taxon>Metazoa</taxon>
        <taxon>Chordata</taxon>
        <taxon>Craniata</taxon>
        <taxon>Vertebrata</taxon>
        <taxon>Euteleostomi</taxon>
        <taxon>Actinopterygii</taxon>
        <taxon>Neopterygii</taxon>
        <taxon>Teleostei</taxon>
        <taxon>Neoteleostei</taxon>
        <taxon>Acanthomorphata</taxon>
        <taxon>Eupercaria</taxon>
        <taxon>Perciformes</taxon>
        <taxon>Percoidei</taxon>
        <taxon>Percidae</taxon>
        <taxon>Luciopercinae</taxon>
        <taxon>Sander</taxon>
    </lineage>
</organism>
<dbReference type="InterPro" id="IPR016187">
    <property type="entry name" value="CTDL_fold"/>
</dbReference>
<keyword evidence="5" id="KW-1185">Reference proteome</keyword>
<keyword evidence="2" id="KW-1015">Disulfide bond</keyword>
<dbReference type="PROSITE" id="PS50041">
    <property type="entry name" value="C_TYPE_LECTIN_2"/>
    <property type="match status" value="1"/>
</dbReference>
<dbReference type="InterPro" id="IPR016186">
    <property type="entry name" value="C-type_lectin-like/link_sf"/>
</dbReference>
<dbReference type="InterPro" id="IPR033989">
    <property type="entry name" value="CD209-like_CTLD"/>
</dbReference>
<dbReference type="Gene3D" id="3.10.100.10">
    <property type="entry name" value="Mannose-Binding Protein A, subunit A"/>
    <property type="match status" value="1"/>
</dbReference>
<sequence>MEELAVNTNGESDGAEERTVDIYESSDIYSGHAAVTQSALNSVSVNFGFYCTSACVCNEHLPHSLPDLSTIADHFCKDGCKLFSNSFYYISSDKMNWKGSRQDCRNRGADLVVVNNEGEQAFINSFRRIFWIGLTDKEEEGTWKWVDGLILNSTGFWKTGEPTGKFQGKEEDCVETFFHAMISSWNDVDCAIQRHWICEKRIDF</sequence>
<dbReference type="Ensembl" id="ENSSLUT00000023074.1">
    <property type="protein sequence ID" value="ENSSLUP00000022332.1"/>
    <property type="gene ID" value="ENSSLUG00000010272.1"/>
</dbReference>
<name>A0A8C9YAS4_SANLU</name>
<protein>
    <recommendedName>
        <fullName evidence="3">C-type lectin domain-containing protein</fullName>
    </recommendedName>
</protein>
<reference evidence="4" key="2">
    <citation type="submission" date="2025-09" db="UniProtKB">
        <authorList>
            <consortium name="Ensembl"/>
        </authorList>
    </citation>
    <scope>IDENTIFICATION</scope>
</reference>
<dbReference type="PANTHER" id="PTHR22803">
    <property type="entry name" value="MANNOSE, PHOSPHOLIPASE, LECTIN RECEPTOR RELATED"/>
    <property type="match status" value="1"/>
</dbReference>
<evidence type="ECO:0000256" key="1">
    <source>
        <dbReference type="ARBA" id="ARBA00022734"/>
    </source>
</evidence>
<dbReference type="AlphaFoldDB" id="A0A8C9YAS4"/>
<dbReference type="InterPro" id="IPR001304">
    <property type="entry name" value="C-type_lectin-like"/>
</dbReference>
<evidence type="ECO:0000313" key="5">
    <source>
        <dbReference type="Proteomes" id="UP000694568"/>
    </source>
</evidence>